<reference evidence="1 2" key="1">
    <citation type="submission" date="2024-04" db="EMBL/GenBank/DDBJ databases">
        <authorList>
            <person name="Fracassetti M."/>
        </authorList>
    </citation>
    <scope>NUCLEOTIDE SEQUENCE [LARGE SCALE GENOMIC DNA]</scope>
</reference>
<dbReference type="Proteomes" id="UP001497516">
    <property type="component" value="Chromosome 1"/>
</dbReference>
<dbReference type="EMBL" id="OZ034813">
    <property type="protein sequence ID" value="CAL1355021.1"/>
    <property type="molecule type" value="Genomic_DNA"/>
</dbReference>
<keyword evidence="2" id="KW-1185">Reference proteome</keyword>
<gene>
    <name evidence="1" type="ORF">LTRI10_LOCUS2801</name>
</gene>
<proteinExistence type="predicted"/>
<evidence type="ECO:0000313" key="1">
    <source>
        <dbReference type="EMBL" id="CAL1355021.1"/>
    </source>
</evidence>
<accession>A0AAV2CGS3</accession>
<protein>
    <submittedName>
        <fullName evidence="1">Uncharacterized protein</fullName>
    </submittedName>
</protein>
<evidence type="ECO:0000313" key="2">
    <source>
        <dbReference type="Proteomes" id="UP001497516"/>
    </source>
</evidence>
<name>A0AAV2CGS3_9ROSI</name>
<sequence>MADKFVHSYYPASKSTEIQRVITHFCQEPDESLRDVYEWYSGFFWQCPHHGFSDAFTVGNFYNALTLESQRVIESLCLGGDILTKTPPELNKMISTLGARDHYWGQTTRGRSSSDRGVHSMEARSGLEQEVAELVHTLNQPNSLILHRGLAGHLVAQWQWCESSSHLVEDCLAMRESTTSQEQLDFIANAQRLDP</sequence>
<dbReference type="AlphaFoldDB" id="A0AAV2CGS3"/>
<organism evidence="1 2">
    <name type="scientific">Linum trigynum</name>
    <dbReference type="NCBI Taxonomy" id="586398"/>
    <lineage>
        <taxon>Eukaryota</taxon>
        <taxon>Viridiplantae</taxon>
        <taxon>Streptophyta</taxon>
        <taxon>Embryophyta</taxon>
        <taxon>Tracheophyta</taxon>
        <taxon>Spermatophyta</taxon>
        <taxon>Magnoliopsida</taxon>
        <taxon>eudicotyledons</taxon>
        <taxon>Gunneridae</taxon>
        <taxon>Pentapetalae</taxon>
        <taxon>rosids</taxon>
        <taxon>fabids</taxon>
        <taxon>Malpighiales</taxon>
        <taxon>Linaceae</taxon>
        <taxon>Linum</taxon>
    </lineage>
</organism>